<evidence type="ECO:0000256" key="5">
    <source>
        <dbReference type="ARBA" id="ARBA00023163"/>
    </source>
</evidence>
<evidence type="ECO:0000256" key="1">
    <source>
        <dbReference type="ARBA" id="ARBA00004123"/>
    </source>
</evidence>
<dbReference type="RefSeq" id="XP_011023056.1">
    <property type="nucleotide sequence ID" value="XM_011024754.1"/>
</dbReference>
<dbReference type="GO" id="GO:0003700">
    <property type="term" value="F:DNA-binding transcription factor activity"/>
    <property type="evidence" value="ECO:0007669"/>
    <property type="project" value="InterPro"/>
</dbReference>
<reference evidence="10 11" key="1">
    <citation type="submission" date="2025-04" db="UniProtKB">
        <authorList>
            <consortium name="RefSeq"/>
        </authorList>
    </citation>
    <scope>IDENTIFICATION</scope>
</reference>
<dbReference type="SMART" id="SM00432">
    <property type="entry name" value="MADS"/>
    <property type="match status" value="1"/>
</dbReference>
<dbReference type="InterPro" id="IPR050142">
    <property type="entry name" value="MADS-box/MEF2_TF"/>
</dbReference>
<keyword evidence="6" id="KW-0539">Nucleus</keyword>
<dbReference type="PRINTS" id="PR00404">
    <property type="entry name" value="MADSDOMAIN"/>
</dbReference>
<dbReference type="CDD" id="cd00265">
    <property type="entry name" value="MADS_MEF2_like"/>
    <property type="match status" value="1"/>
</dbReference>
<dbReference type="InterPro" id="IPR033896">
    <property type="entry name" value="MEF2-like_N"/>
</dbReference>
<dbReference type="GO" id="GO:0030154">
    <property type="term" value="P:cell differentiation"/>
    <property type="evidence" value="ECO:0007669"/>
    <property type="project" value="UniProtKB-KW"/>
</dbReference>
<dbReference type="InterPro" id="IPR002100">
    <property type="entry name" value="TF_MADSbox"/>
</dbReference>
<feature type="domain" description="K-box" evidence="8">
    <location>
        <begin position="86"/>
        <end position="176"/>
    </location>
</feature>
<evidence type="ECO:0000256" key="3">
    <source>
        <dbReference type="ARBA" id="ARBA00023015"/>
    </source>
</evidence>
<evidence type="ECO:0000313" key="9">
    <source>
        <dbReference type="Proteomes" id="UP000694918"/>
    </source>
</evidence>
<dbReference type="KEGG" id="peu:105124651"/>
<dbReference type="InterPro" id="IPR036879">
    <property type="entry name" value="TF_MADSbox_sf"/>
</dbReference>
<dbReference type="GO" id="GO:0046983">
    <property type="term" value="F:protein dimerization activity"/>
    <property type="evidence" value="ECO:0007669"/>
    <property type="project" value="InterPro"/>
</dbReference>
<dbReference type="AlphaFoldDB" id="A0AAJ6U5R0"/>
<protein>
    <submittedName>
        <fullName evidence="10 11">MADS-box protein SVP-like isoform X1</fullName>
    </submittedName>
</protein>
<dbReference type="GO" id="GO:0000977">
    <property type="term" value="F:RNA polymerase II transcription regulatory region sequence-specific DNA binding"/>
    <property type="evidence" value="ECO:0007669"/>
    <property type="project" value="InterPro"/>
</dbReference>
<dbReference type="InterPro" id="IPR002487">
    <property type="entry name" value="TF_Kbox"/>
</dbReference>
<dbReference type="GeneID" id="105124651"/>
<organism evidence="9 11">
    <name type="scientific">Populus euphratica</name>
    <name type="common">Euphrates poplar</name>
    <dbReference type="NCBI Taxonomy" id="75702"/>
    <lineage>
        <taxon>Eukaryota</taxon>
        <taxon>Viridiplantae</taxon>
        <taxon>Streptophyta</taxon>
        <taxon>Embryophyta</taxon>
        <taxon>Tracheophyta</taxon>
        <taxon>Spermatophyta</taxon>
        <taxon>Magnoliopsida</taxon>
        <taxon>eudicotyledons</taxon>
        <taxon>Gunneridae</taxon>
        <taxon>Pentapetalae</taxon>
        <taxon>rosids</taxon>
        <taxon>fabids</taxon>
        <taxon>Malpighiales</taxon>
        <taxon>Salicaceae</taxon>
        <taxon>Saliceae</taxon>
        <taxon>Populus</taxon>
    </lineage>
</organism>
<dbReference type="GO" id="GO:0045944">
    <property type="term" value="P:positive regulation of transcription by RNA polymerase II"/>
    <property type="evidence" value="ECO:0007669"/>
    <property type="project" value="InterPro"/>
</dbReference>
<sequence length="276" mass="31535">MTRRKIEIKKIDDAIARQVTFSKRRRGLFKKAYELSTLCDAEIALMVFSASGKLFEYSNSSVGQVLERRNLHLKNIDMFGQPSLELQPDGAVYATLNKEIAEKTRELRHVRGEDLQGLNLEELHKLEKLIKTSLCRVVEEKEGKIMNEINTLKNEGEQLVEENRRLKQQVMNLSAGQRHLLEPDKSSDSLVTNTRSMSSADPCQDCDSPCAFLTLGLACYTNSHAYIFCFRSLVLTNIIYGPSNKSYLISFFLAVSRLIQTHYNYINPNNFKLIMT</sequence>
<accession>A0AAJ6U5R0</accession>
<comment type="subcellular location">
    <subcellularLocation>
        <location evidence="1">Nucleus</location>
    </subcellularLocation>
</comment>
<evidence type="ECO:0000256" key="4">
    <source>
        <dbReference type="ARBA" id="ARBA00023125"/>
    </source>
</evidence>
<keyword evidence="3" id="KW-0805">Transcription regulation</keyword>
<evidence type="ECO:0000313" key="11">
    <source>
        <dbReference type="RefSeq" id="XP_011023056.1"/>
    </source>
</evidence>
<gene>
    <name evidence="10 11" type="primary">LOC105124651</name>
</gene>
<name>A0AAJ6U5R0_POPEU</name>
<dbReference type="Pfam" id="PF01486">
    <property type="entry name" value="K-box"/>
    <property type="match status" value="1"/>
</dbReference>
<proteinExistence type="predicted"/>
<keyword evidence="2" id="KW-0221">Differentiation</keyword>
<dbReference type="FunFam" id="3.40.1810.10:FF:000007">
    <property type="entry name" value="Transcription factor, MADS-box"/>
    <property type="match status" value="1"/>
</dbReference>
<dbReference type="PROSITE" id="PS00350">
    <property type="entry name" value="MADS_BOX_1"/>
    <property type="match status" value="1"/>
</dbReference>
<dbReference type="SUPFAM" id="SSF55455">
    <property type="entry name" value="SRF-like"/>
    <property type="match status" value="1"/>
</dbReference>
<dbReference type="PROSITE" id="PS50066">
    <property type="entry name" value="MADS_BOX_2"/>
    <property type="match status" value="1"/>
</dbReference>
<dbReference type="Proteomes" id="UP000694918">
    <property type="component" value="Unplaced"/>
</dbReference>
<feature type="domain" description="MADS-box" evidence="7">
    <location>
        <begin position="1"/>
        <end position="61"/>
    </location>
</feature>
<keyword evidence="5" id="KW-0804">Transcription</keyword>
<dbReference type="GO" id="GO:0005634">
    <property type="term" value="C:nucleus"/>
    <property type="evidence" value="ECO:0007669"/>
    <property type="project" value="UniProtKB-SubCell"/>
</dbReference>
<keyword evidence="4" id="KW-0238">DNA-binding</keyword>
<evidence type="ECO:0000256" key="6">
    <source>
        <dbReference type="ARBA" id="ARBA00023242"/>
    </source>
</evidence>
<dbReference type="RefSeq" id="XP_011023055.1">
    <property type="nucleotide sequence ID" value="XM_011024753.1"/>
</dbReference>
<dbReference type="Pfam" id="PF00319">
    <property type="entry name" value="SRF-TF"/>
    <property type="match status" value="1"/>
</dbReference>
<evidence type="ECO:0000313" key="10">
    <source>
        <dbReference type="RefSeq" id="XP_011023055.1"/>
    </source>
</evidence>
<dbReference type="PROSITE" id="PS51297">
    <property type="entry name" value="K_BOX"/>
    <property type="match status" value="1"/>
</dbReference>
<dbReference type="PANTHER" id="PTHR48019">
    <property type="entry name" value="SERUM RESPONSE FACTOR HOMOLOG"/>
    <property type="match status" value="1"/>
</dbReference>
<evidence type="ECO:0000259" key="7">
    <source>
        <dbReference type="PROSITE" id="PS50066"/>
    </source>
</evidence>
<keyword evidence="9" id="KW-1185">Reference proteome</keyword>
<dbReference type="Gene3D" id="3.40.1810.10">
    <property type="entry name" value="Transcription factor, MADS-box"/>
    <property type="match status" value="1"/>
</dbReference>
<evidence type="ECO:0000259" key="8">
    <source>
        <dbReference type="PROSITE" id="PS51297"/>
    </source>
</evidence>
<evidence type="ECO:0000256" key="2">
    <source>
        <dbReference type="ARBA" id="ARBA00022782"/>
    </source>
</evidence>